<organism evidence="1 2">
    <name type="scientific">Xylanibacter ruminicola</name>
    <name type="common">Prevotella ruminicola</name>
    <dbReference type="NCBI Taxonomy" id="839"/>
    <lineage>
        <taxon>Bacteria</taxon>
        <taxon>Pseudomonadati</taxon>
        <taxon>Bacteroidota</taxon>
        <taxon>Bacteroidia</taxon>
        <taxon>Bacteroidales</taxon>
        <taxon>Prevotellaceae</taxon>
        <taxon>Xylanibacter</taxon>
    </lineage>
</organism>
<protein>
    <submittedName>
        <fullName evidence="1">Uncharacterized protein</fullName>
    </submittedName>
</protein>
<evidence type="ECO:0000313" key="2">
    <source>
        <dbReference type="Proteomes" id="UP000182257"/>
    </source>
</evidence>
<dbReference type="OrthoDB" id="1081769at2"/>
<proteinExistence type="predicted"/>
<evidence type="ECO:0000313" key="1">
    <source>
        <dbReference type="EMBL" id="SEA35700.1"/>
    </source>
</evidence>
<reference evidence="1 2" key="1">
    <citation type="submission" date="2016-10" db="EMBL/GenBank/DDBJ databases">
        <authorList>
            <person name="de Groot N.N."/>
        </authorList>
    </citation>
    <scope>NUCLEOTIDE SEQUENCE [LARGE SCALE GENOMIC DNA]</scope>
    <source>
        <strain evidence="1 2">D31d</strain>
    </source>
</reference>
<name>A0A1H4AIG0_XYLRU</name>
<dbReference type="EMBL" id="FNRF01000002">
    <property type="protein sequence ID" value="SEA35700.1"/>
    <property type="molecule type" value="Genomic_DNA"/>
</dbReference>
<sequence>MNIIQRNFFRLLRCGAFQTTEVLEPMSVHKWSKLYQLATVHSVQSYVYQGLKSCQDQFNLHLTEAQWKQWLTAKENDEDNDEDELLRPDKLTNPLLNRQLQNILDDEQSDINTRRMLIRIISIARRILNEGLPLKLLIELGLTLRANNSKADYEVLGSWLKKLHFEQMAQLEATLLMDLFGLEAKDIPFSESDADRKTIVVAKELAEYTNIRQDFYFSQGSDSIFVHTSNGGALINHIKRSARYMRFIPSEAFTNFFASFAHSLTHIEE</sequence>
<dbReference type="RefSeq" id="WP_139208867.1">
    <property type="nucleotide sequence ID" value="NZ_FNRF01000002.1"/>
</dbReference>
<dbReference type="AlphaFoldDB" id="A0A1H4AIG0"/>
<gene>
    <name evidence="1" type="ORF">SAMN05216462_1234</name>
</gene>
<accession>A0A1H4AIG0</accession>
<dbReference type="Proteomes" id="UP000182257">
    <property type="component" value="Unassembled WGS sequence"/>
</dbReference>